<dbReference type="PANTHER" id="PTHR11579">
    <property type="entry name" value="PROTEIN-L-ISOASPARTATE O-METHYLTRANSFERASE"/>
    <property type="match status" value="1"/>
</dbReference>
<dbReference type="Pfam" id="PF01135">
    <property type="entry name" value="PCMT"/>
    <property type="match status" value="1"/>
</dbReference>
<keyword evidence="6 10" id="KW-0489">Methyltransferase</keyword>
<evidence type="ECO:0000256" key="8">
    <source>
        <dbReference type="ARBA" id="ARBA00022691"/>
    </source>
</evidence>
<accession>Q7MA81</accession>
<evidence type="ECO:0000313" key="10">
    <source>
        <dbReference type="EMBL" id="CAE09562.1"/>
    </source>
</evidence>
<evidence type="ECO:0000256" key="2">
    <source>
        <dbReference type="ARBA" id="ARBA00005369"/>
    </source>
</evidence>
<dbReference type="GO" id="GO:0032259">
    <property type="term" value="P:methylation"/>
    <property type="evidence" value="ECO:0007669"/>
    <property type="project" value="UniProtKB-KW"/>
</dbReference>
<dbReference type="EMBL" id="BX571658">
    <property type="protein sequence ID" value="CAE09562.1"/>
    <property type="molecule type" value="Genomic_DNA"/>
</dbReference>
<dbReference type="SUPFAM" id="SSF53335">
    <property type="entry name" value="S-adenosyl-L-methionine-dependent methyltransferases"/>
    <property type="match status" value="1"/>
</dbReference>
<evidence type="ECO:0000256" key="6">
    <source>
        <dbReference type="ARBA" id="ARBA00022603"/>
    </source>
</evidence>
<dbReference type="EC" id="2.1.1.77" evidence="3 9"/>
<dbReference type="GO" id="GO:0005737">
    <property type="term" value="C:cytoplasm"/>
    <property type="evidence" value="ECO:0007669"/>
    <property type="project" value="UniProtKB-SubCell"/>
</dbReference>
<evidence type="ECO:0000256" key="3">
    <source>
        <dbReference type="ARBA" id="ARBA00011890"/>
    </source>
</evidence>
<dbReference type="GO" id="GO:0004719">
    <property type="term" value="F:protein-L-isoaspartate (D-aspartate) O-methyltransferase activity"/>
    <property type="evidence" value="ECO:0007669"/>
    <property type="project" value="UniProtKB-UniRule"/>
</dbReference>
<evidence type="ECO:0000256" key="9">
    <source>
        <dbReference type="NCBIfam" id="TIGR00080"/>
    </source>
</evidence>
<dbReference type="RefSeq" id="WP_011138362.1">
    <property type="nucleotide sequence ID" value="NC_005090.1"/>
</dbReference>
<proteinExistence type="inferred from homology"/>
<evidence type="ECO:0000256" key="5">
    <source>
        <dbReference type="ARBA" id="ARBA00022490"/>
    </source>
</evidence>
<evidence type="ECO:0000256" key="1">
    <source>
        <dbReference type="ARBA" id="ARBA00004496"/>
    </source>
</evidence>
<sequence length="209" mass="23509">MNHIKTARMVEEIHARFPLSPEVYKALLKVDRELFVPSGLRHLAFMLDALPMSENQWISSPLTVAKMSEYLEPKGADSVLEIGCGSGYQAVVLSHLFRRVFSIERIERLLLEARGRLKTSQISNVNTKLDDGQKGWAQYAPYDRILFSASIPSIPQAIADQLEEGGILIAPIEEGNAQVIKRFEKYRGQLKETKILERCVFVPIKSGIA</sequence>
<evidence type="ECO:0000313" key="11">
    <source>
        <dbReference type="Proteomes" id="UP000000422"/>
    </source>
</evidence>
<keyword evidence="8" id="KW-0949">S-adenosyl-L-methionine</keyword>
<dbReference type="PANTHER" id="PTHR11579:SF0">
    <property type="entry name" value="PROTEIN-L-ISOASPARTATE(D-ASPARTATE) O-METHYLTRANSFERASE"/>
    <property type="match status" value="1"/>
</dbReference>
<reference evidence="10 11" key="1">
    <citation type="journal article" date="2003" name="Proc. Natl. Acad. Sci. U.S.A.">
        <title>Complete genome sequence and analysis of Wolinella succinogenes.</title>
        <authorList>
            <person name="Baar C."/>
            <person name="Eppinger M."/>
            <person name="Raddatz G."/>
            <person name="Simon JM."/>
            <person name="Lanz C."/>
            <person name="Klimmek O."/>
            <person name="Nandakumar R."/>
            <person name="Gross R."/>
            <person name="Rosinus A."/>
            <person name="Keller H."/>
            <person name="Jagtap P."/>
            <person name="Linke B."/>
            <person name="Meyer F."/>
            <person name="Lederer H."/>
            <person name="Schuster S.C."/>
        </authorList>
    </citation>
    <scope>NUCLEOTIDE SEQUENCE [LARGE SCALE GENOMIC DNA]</scope>
    <source>
        <strain evidence="11">ATCC 29543 / DSM 1740 / CCUG 13145 / JCM 31913 / LMG 7466 / NCTC 11488 / FDC 602W</strain>
    </source>
</reference>
<comment type="subcellular location">
    <subcellularLocation>
        <location evidence="1">Cytoplasm</location>
    </subcellularLocation>
</comment>
<name>Q7MA81_WOLSU</name>
<dbReference type="GO" id="GO:0030091">
    <property type="term" value="P:protein repair"/>
    <property type="evidence" value="ECO:0007669"/>
    <property type="project" value="UniProtKB-UniRule"/>
</dbReference>
<dbReference type="Proteomes" id="UP000000422">
    <property type="component" value="Chromosome"/>
</dbReference>
<evidence type="ECO:0000256" key="7">
    <source>
        <dbReference type="ARBA" id="ARBA00022679"/>
    </source>
</evidence>
<dbReference type="KEGG" id="wsu:WS0418"/>
<dbReference type="CDD" id="cd02440">
    <property type="entry name" value="AdoMet_MTases"/>
    <property type="match status" value="1"/>
</dbReference>
<comment type="similarity">
    <text evidence="2">Belongs to the methyltransferase superfamily. L-isoaspartyl/D-aspartyl protein methyltransferase family.</text>
</comment>
<dbReference type="NCBIfam" id="NF001453">
    <property type="entry name" value="PRK00312.1"/>
    <property type="match status" value="1"/>
</dbReference>
<keyword evidence="5" id="KW-0963">Cytoplasm</keyword>
<dbReference type="NCBIfam" id="TIGR00080">
    <property type="entry name" value="pimt"/>
    <property type="match status" value="1"/>
</dbReference>
<dbReference type="Gene3D" id="3.40.50.150">
    <property type="entry name" value="Vaccinia Virus protein VP39"/>
    <property type="match status" value="1"/>
</dbReference>
<dbReference type="eggNOG" id="COG2518">
    <property type="taxonomic scope" value="Bacteria"/>
</dbReference>
<protein>
    <recommendedName>
        <fullName evidence="4 9">Protein-L-isoaspartate O-methyltransferase</fullName>
        <ecNumber evidence="3 9">2.1.1.77</ecNumber>
    </recommendedName>
</protein>
<dbReference type="InterPro" id="IPR000682">
    <property type="entry name" value="PCMT"/>
</dbReference>
<keyword evidence="11" id="KW-1185">Reference proteome</keyword>
<dbReference type="InterPro" id="IPR029063">
    <property type="entry name" value="SAM-dependent_MTases_sf"/>
</dbReference>
<dbReference type="STRING" id="273121.WS0418"/>
<dbReference type="PROSITE" id="PS01279">
    <property type="entry name" value="PCMT"/>
    <property type="match status" value="1"/>
</dbReference>
<organism evidence="10 11">
    <name type="scientific">Wolinella succinogenes (strain ATCC 29543 / DSM 1740 / CCUG 13145 / JCM 31913 / LMG 7466 / NCTC 11488 / FDC 602W)</name>
    <name type="common">Vibrio succinogenes</name>
    <dbReference type="NCBI Taxonomy" id="273121"/>
    <lineage>
        <taxon>Bacteria</taxon>
        <taxon>Pseudomonadati</taxon>
        <taxon>Campylobacterota</taxon>
        <taxon>Epsilonproteobacteria</taxon>
        <taxon>Campylobacterales</taxon>
        <taxon>Helicobacteraceae</taxon>
        <taxon>Wolinella</taxon>
    </lineage>
</organism>
<gene>
    <name evidence="10" type="ordered locus">WS0418</name>
</gene>
<dbReference type="FunFam" id="3.40.50.150:FF:000010">
    <property type="entry name" value="Protein-L-isoaspartate O-methyltransferase"/>
    <property type="match status" value="1"/>
</dbReference>
<evidence type="ECO:0000256" key="4">
    <source>
        <dbReference type="ARBA" id="ARBA00013346"/>
    </source>
</evidence>
<dbReference type="AlphaFoldDB" id="Q7MA81"/>
<dbReference type="HOGENOM" id="CLU_055432_2_0_7"/>
<keyword evidence="7 10" id="KW-0808">Transferase</keyword>